<dbReference type="PATRIC" id="fig|359131.3.peg.2071"/>
<accession>A0A0F2TK55</accession>
<dbReference type="OrthoDB" id="3854871at2"/>
<proteinExistence type="predicted"/>
<dbReference type="EMBL" id="JZKH01000017">
    <property type="protein sequence ID" value="KJS62097.1"/>
    <property type="molecule type" value="Genomic_DNA"/>
</dbReference>
<keyword evidence="1" id="KW-0732">Signal</keyword>
<sequence length="299" mass="30869">MMRTLRAVALAALSVVLLAAPAQAAAHPQAAPPAEARISVELSPPGPVVPGESGTLEVRITNNGPSTTTDETLVVVHFPSPGVVQSADPPVTLTYFGTGSSYKIPAGLAPGAASVEKLALRVAPITSPFITIDGDVQAFYPGDPDQSGHTTPYSFTTADTKAHFTVGASSAITGDGRPDPQPGDLTGKPGATVHLPLWVFNTGPSYSRQPIEVRITVPEGTVLADPPPYRCTSTSPRTLDCSYPSGPRYKDAIFIDPAVVIDPATTAGQVLPGGTIDVVAAVEDCPSPDWHADYAVTVD</sequence>
<name>A0A0F2TK55_STRR3</name>
<gene>
    <name evidence="2" type="ORF">VM95_11340</name>
</gene>
<dbReference type="AlphaFoldDB" id="A0A0F2TK55"/>
<dbReference type="Proteomes" id="UP000033699">
    <property type="component" value="Unassembled WGS sequence"/>
</dbReference>
<evidence type="ECO:0000313" key="3">
    <source>
        <dbReference type="Proteomes" id="UP000033699"/>
    </source>
</evidence>
<protein>
    <recommendedName>
        <fullName evidence="4">DUF11 domain-containing protein</fullName>
    </recommendedName>
</protein>
<organism evidence="2 3">
    <name type="scientific">Streptomyces rubellomurinus (strain ATCC 31215)</name>
    <dbReference type="NCBI Taxonomy" id="359131"/>
    <lineage>
        <taxon>Bacteria</taxon>
        <taxon>Bacillati</taxon>
        <taxon>Actinomycetota</taxon>
        <taxon>Actinomycetes</taxon>
        <taxon>Kitasatosporales</taxon>
        <taxon>Streptomycetaceae</taxon>
        <taxon>Streptomyces</taxon>
    </lineage>
</organism>
<evidence type="ECO:0000313" key="2">
    <source>
        <dbReference type="EMBL" id="KJS62097.1"/>
    </source>
</evidence>
<feature type="signal peptide" evidence="1">
    <location>
        <begin position="1"/>
        <end position="24"/>
    </location>
</feature>
<keyword evidence="3" id="KW-1185">Reference proteome</keyword>
<comment type="caution">
    <text evidence="2">The sequence shown here is derived from an EMBL/GenBank/DDBJ whole genome shotgun (WGS) entry which is preliminary data.</text>
</comment>
<feature type="chain" id="PRO_5002459969" description="DUF11 domain-containing protein" evidence="1">
    <location>
        <begin position="25"/>
        <end position="299"/>
    </location>
</feature>
<reference evidence="2 3" key="1">
    <citation type="submission" date="2015-02" db="EMBL/GenBank/DDBJ databases">
        <authorList>
            <person name="Ju K.-S."/>
            <person name="Doroghazi J.R."/>
            <person name="Metcalf W."/>
        </authorList>
    </citation>
    <scope>NUCLEOTIDE SEQUENCE [LARGE SCALE GENOMIC DNA]</scope>
    <source>
        <strain evidence="2 3">ATCC 31215</strain>
    </source>
</reference>
<evidence type="ECO:0000256" key="1">
    <source>
        <dbReference type="SAM" id="SignalP"/>
    </source>
</evidence>
<dbReference type="RefSeq" id="WP_045694907.1">
    <property type="nucleotide sequence ID" value="NZ_JZKH01000017.1"/>
</dbReference>
<evidence type="ECO:0008006" key="4">
    <source>
        <dbReference type="Google" id="ProtNLM"/>
    </source>
</evidence>